<dbReference type="GeneID" id="64631013"/>
<evidence type="ECO:0008006" key="3">
    <source>
        <dbReference type="Google" id="ProtNLM"/>
    </source>
</evidence>
<evidence type="ECO:0000313" key="1">
    <source>
        <dbReference type="EMBL" id="KAG1805815.1"/>
    </source>
</evidence>
<dbReference type="OrthoDB" id="346907at2759"/>
<sequence length="63" mass="7225">MCGGEMLAIPEQGGVMMPTKATDVYLYGCIMLQLFCGHVPYVYTRSIHWNIYLSNPEIDLWPR</sequence>
<dbReference type="InterPro" id="IPR011009">
    <property type="entry name" value="Kinase-like_dom_sf"/>
</dbReference>
<dbReference type="EMBL" id="JABBWG010000050">
    <property type="protein sequence ID" value="KAG1805815.1"/>
    <property type="molecule type" value="Genomic_DNA"/>
</dbReference>
<dbReference type="Proteomes" id="UP000807769">
    <property type="component" value="Unassembled WGS sequence"/>
</dbReference>
<gene>
    <name evidence="1" type="ORF">BJ212DRAFT_1390586</name>
</gene>
<dbReference type="SUPFAM" id="SSF56112">
    <property type="entry name" value="Protein kinase-like (PK-like)"/>
    <property type="match status" value="1"/>
</dbReference>
<dbReference type="RefSeq" id="XP_041187456.1">
    <property type="nucleotide sequence ID" value="XM_041336997.1"/>
</dbReference>
<protein>
    <recommendedName>
        <fullName evidence="3">Protein kinase domain-containing protein</fullName>
    </recommendedName>
</protein>
<evidence type="ECO:0000313" key="2">
    <source>
        <dbReference type="Proteomes" id="UP000807769"/>
    </source>
</evidence>
<proteinExistence type="predicted"/>
<name>A0A9P7DXE2_9AGAM</name>
<dbReference type="Gene3D" id="1.10.510.10">
    <property type="entry name" value="Transferase(Phosphotransferase) domain 1"/>
    <property type="match status" value="1"/>
</dbReference>
<reference evidence="1" key="1">
    <citation type="journal article" date="2020" name="New Phytol.">
        <title>Comparative genomics reveals dynamic genome evolution in host specialist ectomycorrhizal fungi.</title>
        <authorList>
            <person name="Lofgren L.A."/>
            <person name="Nguyen N.H."/>
            <person name="Vilgalys R."/>
            <person name="Ruytinx J."/>
            <person name="Liao H.L."/>
            <person name="Branco S."/>
            <person name="Kuo A."/>
            <person name="LaButti K."/>
            <person name="Lipzen A."/>
            <person name="Andreopoulos W."/>
            <person name="Pangilinan J."/>
            <person name="Riley R."/>
            <person name="Hundley H."/>
            <person name="Na H."/>
            <person name="Barry K."/>
            <person name="Grigoriev I.V."/>
            <person name="Stajich J.E."/>
            <person name="Kennedy P.G."/>
        </authorList>
    </citation>
    <scope>NUCLEOTIDE SEQUENCE</scope>
    <source>
        <strain evidence="1">MN1</strain>
    </source>
</reference>
<keyword evidence="2" id="KW-1185">Reference proteome</keyword>
<organism evidence="1 2">
    <name type="scientific">Suillus subaureus</name>
    <dbReference type="NCBI Taxonomy" id="48587"/>
    <lineage>
        <taxon>Eukaryota</taxon>
        <taxon>Fungi</taxon>
        <taxon>Dikarya</taxon>
        <taxon>Basidiomycota</taxon>
        <taxon>Agaricomycotina</taxon>
        <taxon>Agaricomycetes</taxon>
        <taxon>Agaricomycetidae</taxon>
        <taxon>Boletales</taxon>
        <taxon>Suillineae</taxon>
        <taxon>Suillaceae</taxon>
        <taxon>Suillus</taxon>
    </lineage>
</organism>
<accession>A0A9P7DXE2</accession>
<dbReference type="AlphaFoldDB" id="A0A9P7DXE2"/>
<comment type="caution">
    <text evidence="1">The sequence shown here is derived from an EMBL/GenBank/DDBJ whole genome shotgun (WGS) entry which is preliminary data.</text>
</comment>